<evidence type="ECO:0000256" key="9">
    <source>
        <dbReference type="SAM" id="Phobius"/>
    </source>
</evidence>
<feature type="transmembrane region" description="Helical" evidence="9">
    <location>
        <begin position="150"/>
        <end position="172"/>
    </location>
</feature>
<sequence>MDSSISKSSGEPVQQSVVLENAKGPETPRTEYEEYLDLNREFTGKRLQKLVRKVDWHILPQLIIIYLLAYIDRNNVGNARLFGAEADMKLSGQDWNTGLSVFFVTYAAGGVPSNIALKRFGPKIWLPCLLFCVSLIIIASSMQINVHGWLAFRVLLGWFEAGVFPGCSFILTTWYNSAEIHTRMAIFFCAASCAGAFSGLLAYGIGHLDGTLGFRGWRWIYCLEGLFSFLVAVSAWFVLNDTPAKVTKWLTPEERRFLVLRARYAAGGETGIAEKETFSWKAAREAFTSFHIYAIAAMQFTVSVAVYGYTLILPTIVFNLGYTAAVAQVMTAPPYIFATLTTLFTGWAADRWQQRMLAVVIPNWIAACGFIIMMVTSRYPELPGATLFGVFLATGGLYPVSPAVTAWIALNCAGSMKRAVGIGAMLSFSQLGGIVGSNIYIKAQSPTYPIGFGISLGMLAVFGVVWPAIYWVILKRINSKRAAIPVEEIHAKYAEQQLSDMGDLSPLFSAEKPCRNCQSANLECVYPDRERTVSVPESYLRGLEGERRRMLRSPRYNTHSREFEDDALFASDKPRSTLLTQPEVENSAAEVFVEKVKQLKQAATATASDPSPGGLEEGTLNEGSRGSPKPLASSYEYFHLAYDSSHPQISLALPPYPYSCYLVEEVELFMGRDYHWFRWKEFKKRMELTYKSPESPQSRDRLYLCQMLIVFALGETYVNYHAPTINLGATVGGVDDDILGMKDHPQQVEPPGGRFFEQALVMMKLPYEEPSVDHIEILNLATFYSYSLNRKKTAYMYAGASARTCNLLRLHQPPTTSSLPPSELEHRKRVCWTSFCLDKMTSSELGILPSFQPLQIKIGYPSDESLGPEDEGNFFEAEFLRARIQITMMKSEIDVFIDQWQSIRDDIPDIEKRARPILAKLEAWTKELPAFMSFDCEEGMPEAMTQRASMRSLSSHYLRCNQCYILLLRPFFLKQVICIVSDEAGNGFRESLDPLSTRCLRAARTNVNIIIGLWRREKLAKFGFWDSMHLFSSLMLVCLAMAVNKRRRGSFDEKENDFMTYSTGKTVLSEMVQAGNLASKGHERMLLEIEQLAEVLGGIQAGGIEPLMEQWDVDAWMTQALGHDASMSALFFHDVEE</sequence>
<dbReference type="Gene3D" id="1.20.1250.20">
    <property type="entry name" value="MFS general substrate transporter like domains"/>
    <property type="match status" value="2"/>
</dbReference>
<keyword evidence="6 9" id="KW-0472">Membrane</keyword>
<evidence type="ECO:0000256" key="6">
    <source>
        <dbReference type="ARBA" id="ARBA00023136"/>
    </source>
</evidence>
<dbReference type="FunFam" id="1.20.1250.20:FF:000057">
    <property type="entry name" value="MFS general substrate transporter"/>
    <property type="match status" value="1"/>
</dbReference>
<dbReference type="GO" id="GO:0000981">
    <property type="term" value="F:DNA-binding transcription factor activity, RNA polymerase II-specific"/>
    <property type="evidence" value="ECO:0007669"/>
    <property type="project" value="InterPro"/>
</dbReference>
<feature type="transmembrane region" description="Helical" evidence="9">
    <location>
        <begin position="332"/>
        <end position="349"/>
    </location>
</feature>
<feature type="transmembrane region" description="Helical" evidence="9">
    <location>
        <begin position="54"/>
        <end position="71"/>
    </location>
</feature>
<feature type="transmembrane region" description="Helical" evidence="9">
    <location>
        <begin position="422"/>
        <end position="441"/>
    </location>
</feature>
<dbReference type="InterPro" id="IPR036259">
    <property type="entry name" value="MFS_trans_sf"/>
</dbReference>
<dbReference type="GO" id="GO:0022857">
    <property type="term" value="F:transmembrane transporter activity"/>
    <property type="evidence" value="ECO:0007669"/>
    <property type="project" value="InterPro"/>
</dbReference>
<dbReference type="InterPro" id="IPR036864">
    <property type="entry name" value="Zn2-C6_fun-type_DNA-bd_sf"/>
</dbReference>
<dbReference type="InterPro" id="IPR007219">
    <property type="entry name" value="XnlR_reg_dom"/>
</dbReference>
<evidence type="ECO:0000256" key="3">
    <source>
        <dbReference type="ARBA" id="ARBA00022692"/>
    </source>
</evidence>
<evidence type="ECO:0000259" key="10">
    <source>
        <dbReference type="PROSITE" id="PS50850"/>
    </source>
</evidence>
<dbReference type="Gene3D" id="4.10.240.10">
    <property type="entry name" value="Zn(2)-C6 fungal-type DNA-binding domain"/>
    <property type="match status" value="1"/>
</dbReference>
<dbReference type="GO" id="GO:0008270">
    <property type="term" value="F:zinc ion binding"/>
    <property type="evidence" value="ECO:0007669"/>
    <property type="project" value="InterPro"/>
</dbReference>
<protein>
    <submittedName>
        <fullName evidence="11">MFS nicotinic acid transporter</fullName>
    </submittedName>
</protein>
<feature type="transmembrane region" description="Helical" evidence="9">
    <location>
        <begin position="184"/>
        <end position="206"/>
    </location>
</feature>
<dbReference type="OrthoDB" id="2962993at2759"/>
<gene>
    <name evidence="11" type="ORF">CMUS01_03158</name>
</gene>
<feature type="transmembrane region" description="Helical" evidence="9">
    <location>
        <begin position="1022"/>
        <end position="1043"/>
    </location>
</feature>
<dbReference type="PANTHER" id="PTHR43791:SF54">
    <property type="entry name" value="MAJOR FACILITATOR SUPERFAMILY (MFS) PROFILE DOMAIN-CONTAINING PROTEIN-RELATED"/>
    <property type="match status" value="1"/>
</dbReference>
<name>A0A8H6NU21_9PEZI</name>
<dbReference type="SMART" id="SM00906">
    <property type="entry name" value="Fungal_trans"/>
    <property type="match status" value="1"/>
</dbReference>
<feature type="transmembrane region" description="Helical" evidence="9">
    <location>
        <begin position="124"/>
        <end position="144"/>
    </location>
</feature>
<keyword evidence="12" id="KW-1185">Reference proteome</keyword>
<evidence type="ECO:0000256" key="1">
    <source>
        <dbReference type="ARBA" id="ARBA00004141"/>
    </source>
</evidence>
<feature type="transmembrane region" description="Helical" evidence="9">
    <location>
        <begin position="98"/>
        <end position="117"/>
    </location>
</feature>
<feature type="transmembrane region" description="Helical" evidence="9">
    <location>
        <begin position="447"/>
        <end position="473"/>
    </location>
</feature>
<dbReference type="InterPro" id="IPR001138">
    <property type="entry name" value="Zn2Cys6_DnaBD"/>
</dbReference>
<dbReference type="SUPFAM" id="SSF103473">
    <property type="entry name" value="MFS general substrate transporter"/>
    <property type="match status" value="1"/>
</dbReference>
<evidence type="ECO:0000256" key="8">
    <source>
        <dbReference type="SAM" id="MobiDB-lite"/>
    </source>
</evidence>
<evidence type="ECO:0000256" key="7">
    <source>
        <dbReference type="ARBA" id="ARBA00023242"/>
    </source>
</evidence>
<feature type="region of interest" description="Disordered" evidence="8">
    <location>
        <begin position="1"/>
        <end position="26"/>
    </location>
</feature>
<feature type="transmembrane region" description="Helical" evidence="9">
    <location>
        <begin position="356"/>
        <end position="375"/>
    </location>
</feature>
<dbReference type="FunFam" id="1.20.1250.20:FF:000013">
    <property type="entry name" value="MFS general substrate transporter"/>
    <property type="match status" value="1"/>
</dbReference>
<organism evidence="11 12">
    <name type="scientific">Colletotrichum musicola</name>
    <dbReference type="NCBI Taxonomy" id="2175873"/>
    <lineage>
        <taxon>Eukaryota</taxon>
        <taxon>Fungi</taxon>
        <taxon>Dikarya</taxon>
        <taxon>Ascomycota</taxon>
        <taxon>Pezizomycotina</taxon>
        <taxon>Sordariomycetes</taxon>
        <taxon>Hypocreomycetidae</taxon>
        <taxon>Glomerellales</taxon>
        <taxon>Glomerellaceae</taxon>
        <taxon>Colletotrichum</taxon>
        <taxon>Colletotrichum orchidearum species complex</taxon>
    </lineage>
</organism>
<keyword evidence="4" id="KW-0479">Metal-binding</keyword>
<evidence type="ECO:0000256" key="4">
    <source>
        <dbReference type="ARBA" id="ARBA00022723"/>
    </source>
</evidence>
<evidence type="ECO:0000256" key="5">
    <source>
        <dbReference type="ARBA" id="ARBA00022989"/>
    </source>
</evidence>
<evidence type="ECO:0000256" key="2">
    <source>
        <dbReference type="ARBA" id="ARBA00022448"/>
    </source>
</evidence>
<keyword evidence="5 9" id="KW-1133">Transmembrane helix</keyword>
<feature type="domain" description="Major facilitator superfamily (MFS) profile" evidence="10">
    <location>
        <begin position="58"/>
        <end position="478"/>
    </location>
</feature>
<evidence type="ECO:0000313" key="11">
    <source>
        <dbReference type="EMBL" id="KAF6842379.1"/>
    </source>
</evidence>
<accession>A0A8H6NU21</accession>
<reference evidence="11" key="1">
    <citation type="journal article" date="2020" name="Phytopathology">
        <title>Genome Sequence Resources of Colletotrichum truncatum, C. plurivorum, C. musicola, and C. sojae: Four Species Pathogenic to Soybean (Glycine max).</title>
        <authorList>
            <person name="Rogerio F."/>
            <person name="Boufleur T.R."/>
            <person name="Ciampi-Guillardi M."/>
            <person name="Sukno S.A."/>
            <person name="Thon M.R."/>
            <person name="Massola Junior N.S."/>
            <person name="Baroncelli R."/>
        </authorList>
    </citation>
    <scope>NUCLEOTIDE SEQUENCE</scope>
    <source>
        <strain evidence="11">LFN0074</strain>
    </source>
</reference>
<dbReference type="Pfam" id="PF07690">
    <property type="entry name" value="MFS_1"/>
    <property type="match status" value="1"/>
</dbReference>
<dbReference type="PROSITE" id="PS50850">
    <property type="entry name" value="MFS"/>
    <property type="match status" value="1"/>
</dbReference>
<feature type="transmembrane region" description="Helical" evidence="9">
    <location>
        <begin position="290"/>
        <end position="312"/>
    </location>
</feature>
<dbReference type="GO" id="GO:0016020">
    <property type="term" value="C:membrane"/>
    <property type="evidence" value="ECO:0007669"/>
    <property type="project" value="UniProtKB-SubCell"/>
</dbReference>
<feature type="transmembrane region" description="Helical" evidence="9">
    <location>
        <begin position="218"/>
        <end position="239"/>
    </location>
</feature>
<dbReference type="Proteomes" id="UP000639643">
    <property type="component" value="Unassembled WGS sequence"/>
</dbReference>
<keyword evidence="3 9" id="KW-0812">Transmembrane</keyword>
<dbReference type="CDD" id="cd00067">
    <property type="entry name" value="GAL4"/>
    <property type="match status" value="1"/>
</dbReference>
<keyword evidence="2" id="KW-0813">Transport</keyword>
<dbReference type="AlphaFoldDB" id="A0A8H6NU21"/>
<dbReference type="GO" id="GO:0006351">
    <property type="term" value="P:DNA-templated transcription"/>
    <property type="evidence" value="ECO:0007669"/>
    <property type="project" value="InterPro"/>
</dbReference>
<dbReference type="CDD" id="cd12148">
    <property type="entry name" value="fungal_TF_MHR"/>
    <property type="match status" value="1"/>
</dbReference>
<dbReference type="InterPro" id="IPR011701">
    <property type="entry name" value="MFS"/>
</dbReference>
<feature type="region of interest" description="Disordered" evidence="8">
    <location>
        <begin position="603"/>
        <end position="628"/>
    </location>
</feature>
<keyword evidence="7" id="KW-0539">Nucleus</keyword>
<feature type="transmembrane region" description="Helical" evidence="9">
    <location>
        <begin position="387"/>
        <end position="410"/>
    </location>
</feature>
<comment type="caution">
    <text evidence="11">The sequence shown here is derived from an EMBL/GenBank/DDBJ whole genome shotgun (WGS) entry which is preliminary data.</text>
</comment>
<dbReference type="GO" id="GO:0003677">
    <property type="term" value="F:DNA binding"/>
    <property type="evidence" value="ECO:0007669"/>
    <property type="project" value="InterPro"/>
</dbReference>
<evidence type="ECO:0000313" key="12">
    <source>
        <dbReference type="Proteomes" id="UP000639643"/>
    </source>
</evidence>
<comment type="subcellular location">
    <subcellularLocation>
        <location evidence="1">Membrane</location>
        <topology evidence="1">Multi-pass membrane protein</topology>
    </subcellularLocation>
</comment>
<proteinExistence type="predicted"/>
<dbReference type="EMBL" id="WIGM01000073">
    <property type="protein sequence ID" value="KAF6842379.1"/>
    <property type="molecule type" value="Genomic_DNA"/>
</dbReference>
<dbReference type="InterPro" id="IPR020846">
    <property type="entry name" value="MFS_dom"/>
</dbReference>
<dbReference type="PANTHER" id="PTHR43791">
    <property type="entry name" value="PERMEASE-RELATED"/>
    <property type="match status" value="1"/>
</dbReference>
<feature type="compositionally biased region" description="Polar residues" evidence="8">
    <location>
        <begin position="1"/>
        <end position="18"/>
    </location>
</feature>
<dbReference type="Pfam" id="PF04082">
    <property type="entry name" value="Fungal_trans"/>
    <property type="match status" value="1"/>
</dbReference>